<comment type="function">
    <text evidence="1 9">May be involved in recombinational repair of damaged DNA.</text>
</comment>
<dbReference type="PANTHER" id="PTHR11059">
    <property type="entry name" value="DNA REPAIR PROTEIN RECN"/>
    <property type="match status" value="1"/>
</dbReference>
<keyword evidence="12" id="KW-1185">Reference proteome</keyword>
<evidence type="ECO:0000256" key="8">
    <source>
        <dbReference type="ARBA" id="ARBA00033408"/>
    </source>
</evidence>
<dbReference type="InterPro" id="IPR027417">
    <property type="entry name" value="P-loop_NTPase"/>
</dbReference>
<sequence length="575" mass="64010">MLLELYVKNFALIEEIRLSLEEGLNILTGETGAGKSILLDALSLILGGRASSEFVRQGAAKATIEALFAVSTSPDFQELCEDIGIDSEEGSIAIVREISANGKNVCRINGRLVTVQMLKSIAPYLLHMHGQHEHQTLTDPQEQLQIIDLFGGDTVLDLRERVSQSYHDYRAARIRLREARADEQTRIQRLDILRFQLAEIQEAKLRPGEEVALDEERRRLAHSEKLHSAAQRSYERLYTGDGRGASALDHLNTVTTDLEAVLRYDEGLLPTLELVKTALYHVEEAAHNLRAYRDDIEFNPARLSQIEERLTGINRLRKKYGESIDEILDVADRLETELHNIEHYEENIERLLADVKKTGSVLAKQALLLSKARQEAATRLADAVMDELSALMMPKTQIAITFTQIQEEGGLSIGERRVHVSESGIDRVEFLFSPNAGEPLRPLGKIASGGELSRTMLALKTILADVDNVGTLIFDEVDTGISGQAAMAVAEKLAAIGAKRQVLCVTHLPQVASMADAHYLIQKRQDDLRTKTEVAALSPSERVREIARMLSGAELTETTLRHAEEMLDRARLIKV</sequence>
<evidence type="ECO:0000313" key="11">
    <source>
        <dbReference type="EMBL" id="MCX7571521.1"/>
    </source>
</evidence>
<dbReference type="Proteomes" id="UP001208017">
    <property type="component" value="Unassembled WGS sequence"/>
</dbReference>
<dbReference type="NCBIfam" id="TIGR00634">
    <property type="entry name" value="recN"/>
    <property type="match status" value="1"/>
</dbReference>
<gene>
    <name evidence="11" type="primary">recN</name>
    <name evidence="11" type="ORF">OS242_16350</name>
</gene>
<reference evidence="11 12" key="1">
    <citation type="submission" date="2022-11" db="EMBL/GenBank/DDBJ databases">
        <title>Study of microbial diversity in lake waters.</title>
        <authorList>
            <person name="Zhang J."/>
        </authorList>
    </citation>
    <scope>NUCLEOTIDE SEQUENCE [LARGE SCALE GENOMIC DNA]</scope>
    <source>
        <strain evidence="11 12">DT12</strain>
    </source>
</reference>
<evidence type="ECO:0000256" key="3">
    <source>
        <dbReference type="ARBA" id="ARBA00021315"/>
    </source>
</evidence>
<dbReference type="SUPFAM" id="SSF52540">
    <property type="entry name" value="P-loop containing nucleoside triphosphate hydrolases"/>
    <property type="match status" value="1"/>
</dbReference>
<keyword evidence="7 9" id="KW-0234">DNA repair</keyword>
<dbReference type="InterPro" id="IPR004604">
    <property type="entry name" value="DNA_recomb/repair_RecN"/>
</dbReference>
<evidence type="ECO:0000256" key="4">
    <source>
        <dbReference type="ARBA" id="ARBA00022741"/>
    </source>
</evidence>
<dbReference type="RefSeq" id="WP_267152769.1">
    <property type="nucleotide sequence ID" value="NZ_JAPMLT010000011.1"/>
</dbReference>
<dbReference type="InterPro" id="IPR003395">
    <property type="entry name" value="RecF/RecN/SMC_N"/>
</dbReference>
<dbReference type="Pfam" id="PF02463">
    <property type="entry name" value="SMC_N"/>
    <property type="match status" value="1"/>
</dbReference>
<dbReference type="EMBL" id="JAPMLT010000011">
    <property type="protein sequence ID" value="MCX7571521.1"/>
    <property type="molecule type" value="Genomic_DNA"/>
</dbReference>
<proteinExistence type="inferred from homology"/>
<evidence type="ECO:0000259" key="10">
    <source>
        <dbReference type="Pfam" id="PF02463"/>
    </source>
</evidence>
<feature type="domain" description="RecF/RecN/SMC N-terminal" evidence="10">
    <location>
        <begin position="2"/>
        <end position="526"/>
    </location>
</feature>
<evidence type="ECO:0000313" key="12">
    <source>
        <dbReference type="Proteomes" id="UP001208017"/>
    </source>
</evidence>
<comment type="caution">
    <text evidence="11">The sequence shown here is derived from an EMBL/GenBank/DDBJ whole genome shotgun (WGS) entry which is preliminary data.</text>
</comment>
<dbReference type="Gene3D" id="3.40.50.300">
    <property type="entry name" value="P-loop containing nucleotide triphosphate hydrolases"/>
    <property type="match status" value="2"/>
</dbReference>
<evidence type="ECO:0000256" key="5">
    <source>
        <dbReference type="ARBA" id="ARBA00022763"/>
    </source>
</evidence>
<evidence type="ECO:0000256" key="6">
    <source>
        <dbReference type="ARBA" id="ARBA00022840"/>
    </source>
</evidence>
<organism evidence="11 12">
    <name type="scientific">Tumebacillus lacus</name>
    <dbReference type="NCBI Taxonomy" id="2995335"/>
    <lineage>
        <taxon>Bacteria</taxon>
        <taxon>Bacillati</taxon>
        <taxon>Bacillota</taxon>
        <taxon>Bacilli</taxon>
        <taxon>Bacillales</taxon>
        <taxon>Alicyclobacillaceae</taxon>
        <taxon>Tumebacillus</taxon>
    </lineage>
</organism>
<evidence type="ECO:0000256" key="7">
    <source>
        <dbReference type="ARBA" id="ARBA00023204"/>
    </source>
</evidence>
<name>A0ABT3X7A4_9BACL</name>
<keyword evidence="5 9" id="KW-0227">DNA damage</keyword>
<keyword evidence="6" id="KW-0067">ATP-binding</keyword>
<accession>A0ABT3X7A4</accession>
<evidence type="ECO:0000256" key="1">
    <source>
        <dbReference type="ARBA" id="ARBA00003618"/>
    </source>
</evidence>
<protein>
    <recommendedName>
        <fullName evidence="3 9">DNA repair protein RecN</fullName>
    </recommendedName>
    <alternativeName>
        <fullName evidence="8 9">Recombination protein N</fullName>
    </alternativeName>
</protein>
<dbReference type="PANTHER" id="PTHR11059:SF0">
    <property type="entry name" value="DNA REPAIR PROTEIN RECN"/>
    <property type="match status" value="1"/>
</dbReference>
<evidence type="ECO:0000256" key="9">
    <source>
        <dbReference type="PIRNR" id="PIRNR003128"/>
    </source>
</evidence>
<comment type="similarity">
    <text evidence="2 9">Belongs to the RecN family.</text>
</comment>
<dbReference type="CDD" id="cd03241">
    <property type="entry name" value="ABC_RecN"/>
    <property type="match status" value="2"/>
</dbReference>
<evidence type="ECO:0000256" key="2">
    <source>
        <dbReference type="ARBA" id="ARBA00009441"/>
    </source>
</evidence>
<keyword evidence="4" id="KW-0547">Nucleotide-binding</keyword>
<dbReference type="PIRSF" id="PIRSF003128">
    <property type="entry name" value="RecN"/>
    <property type="match status" value="1"/>
</dbReference>